<dbReference type="VEuPathDB" id="PiroplasmaDB:BEWA_037210"/>
<dbReference type="Proteomes" id="UP000031512">
    <property type="component" value="Unassembled WGS sequence"/>
</dbReference>
<proteinExistence type="predicted"/>
<dbReference type="AlphaFoldDB" id="L1LEK4"/>
<feature type="compositionally biased region" description="Low complexity" evidence="1">
    <location>
        <begin position="651"/>
        <end position="662"/>
    </location>
</feature>
<dbReference type="EMBL" id="ACOU01000002">
    <property type="protein sequence ID" value="EKX73685.1"/>
    <property type="molecule type" value="Genomic_DNA"/>
</dbReference>
<gene>
    <name evidence="2" type="ORF">BEWA_037210</name>
</gene>
<evidence type="ECO:0000256" key="1">
    <source>
        <dbReference type="SAM" id="MobiDB-lite"/>
    </source>
</evidence>
<feature type="compositionally biased region" description="Basic and acidic residues" evidence="1">
    <location>
        <begin position="626"/>
        <end position="647"/>
    </location>
</feature>
<dbReference type="GeneID" id="15806608"/>
<organism evidence="2 3">
    <name type="scientific">Theileria equi strain WA</name>
    <dbReference type="NCBI Taxonomy" id="1537102"/>
    <lineage>
        <taxon>Eukaryota</taxon>
        <taxon>Sar</taxon>
        <taxon>Alveolata</taxon>
        <taxon>Apicomplexa</taxon>
        <taxon>Aconoidasida</taxon>
        <taxon>Piroplasmida</taxon>
        <taxon>Theileriidae</taxon>
        <taxon>Theileria</taxon>
    </lineage>
</organism>
<feature type="region of interest" description="Disordered" evidence="1">
    <location>
        <begin position="732"/>
        <end position="751"/>
    </location>
</feature>
<feature type="region of interest" description="Disordered" evidence="1">
    <location>
        <begin position="471"/>
        <end position="713"/>
    </location>
</feature>
<feature type="compositionally biased region" description="Low complexity" evidence="1">
    <location>
        <begin position="695"/>
        <end position="708"/>
    </location>
</feature>
<feature type="compositionally biased region" description="Polar residues" evidence="1">
    <location>
        <begin position="685"/>
        <end position="694"/>
    </location>
</feature>
<feature type="compositionally biased region" description="Polar residues" evidence="1">
    <location>
        <begin position="503"/>
        <end position="513"/>
    </location>
</feature>
<evidence type="ECO:0000313" key="3">
    <source>
        <dbReference type="Proteomes" id="UP000031512"/>
    </source>
</evidence>
<dbReference type="KEGG" id="beq:BEWA_037210"/>
<reference evidence="2 3" key="1">
    <citation type="journal article" date="2012" name="BMC Genomics">
        <title>Comparative genomic analysis and phylogenetic position of Theileria equi.</title>
        <authorList>
            <person name="Kappmeyer L.S."/>
            <person name="Thiagarajan M."/>
            <person name="Herndon D.R."/>
            <person name="Ramsay J.D."/>
            <person name="Caler E."/>
            <person name="Djikeng A."/>
            <person name="Gillespie J.J."/>
            <person name="Lau A.O."/>
            <person name="Roalson E.H."/>
            <person name="Silva J.C."/>
            <person name="Silva M.G."/>
            <person name="Suarez C.E."/>
            <person name="Ueti M.W."/>
            <person name="Nene V.M."/>
            <person name="Mealey R.H."/>
            <person name="Knowles D.P."/>
            <person name="Brayton K.A."/>
        </authorList>
    </citation>
    <scope>NUCLEOTIDE SEQUENCE [LARGE SCALE GENOMIC DNA]</scope>
    <source>
        <strain evidence="2 3">WA</strain>
    </source>
</reference>
<dbReference type="RefSeq" id="XP_004833137.1">
    <property type="nucleotide sequence ID" value="XM_004833080.1"/>
</dbReference>
<sequence length="751" mass="83080">MTPGNTLKLEVNRQCGKDGTCNCNERPTGIEAKKEDSIENVTGFVALTHDRKGIPFILKKRIDGNERLESDKPIEDVTKVSVYYWDEDTSYDKPLLMEVIKSGGPQNVEYYYKSEDHEQSGADPNIWKQYIAGSGTPLQAILDDRNCVVHNVIPLVLETPEQGIGIETNCTKSKKVEAVGGGVQLTGSEYMVTEYKSSGSGTGISRVEYGKKKISGVKIPSGALDKIRFYSSTSVDGDMPIMFNLNLKNGEKRWFYNQSTGGTKWQETGGNRFYTIDGKPTENLAKQLDGFACKYHKAVTMDLTKGASEKKEKDCSNGKSQNISVTTGEIMRDGGRNMKYTKYSITDPKHKLVDIKFYHNGDENQRRHVKSNSLNFPIEGPVDIYTFYSNGSTDPKLVYIHKEGKSKAYGWYRMQTNDGHNKKWLRIPRTLKSIKHNHIEEKKLNCKQWSDLAKVLKHDTAGFQNCQESVAESSQVARTDDGQELGPPEDEVDEQSGDEYDQSLAQEGNPTSEDNSEDKKEKLEPDASGSHSKADGKTRSIPNVGKEADQEPLEPPGTLPKTPLSAEKTPVKKKVSESKESPLPHELISGETGRSEDFRRWQRNQMGENPLLDPYYEDLMKKKKKEKEEQEQLQKQEELQKKTEKEGGLGSAESASTAQTEAKVIPGSNLQAEGARSAGEKVESSDGNTWTEVTASQSSSGAPPGGSQFKTPDGALLTVVDTFKQIAFASLSLTESGPGLGEDAGKEASKE</sequence>
<feature type="compositionally biased region" description="Basic and acidic residues" evidence="1">
    <location>
        <begin position="574"/>
        <end position="583"/>
    </location>
</feature>
<name>L1LEK4_THEEQ</name>
<feature type="compositionally biased region" description="Acidic residues" evidence="1">
    <location>
        <begin position="487"/>
        <end position="501"/>
    </location>
</feature>
<keyword evidence="3" id="KW-1185">Reference proteome</keyword>
<evidence type="ECO:0000313" key="2">
    <source>
        <dbReference type="EMBL" id="EKX73685.1"/>
    </source>
</evidence>
<protein>
    <submittedName>
        <fullName evidence="2">Uncharacterized protein</fullName>
    </submittedName>
</protein>
<accession>L1LEK4</accession>
<comment type="caution">
    <text evidence="2">The sequence shown here is derived from an EMBL/GenBank/DDBJ whole genome shotgun (WGS) entry which is preliminary data.</text>
</comment>